<protein>
    <submittedName>
        <fullName evidence="2">Uncharacterized protein</fullName>
    </submittedName>
</protein>
<organism evidence="2 3">
    <name type="scientific">Acaryochloris marina (strain MBIC 11017)</name>
    <dbReference type="NCBI Taxonomy" id="329726"/>
    <lineage>
        <taxon>Bacteria</taxon>
        <taxon>Bacillati</taxon>
        <taxon>Cyanobacteriota</taxon>
        <taxon>Cyanophyceae</taxon>
        <taxon>Acaryochloridales</taxon>
        <taxon>Acaryochloridaceae</taxon>
        <taxon>Acaryochloris</taxon>
    </lineage>
</organism>
<dbReference type="STRING" id="329726.AM1_1866"/>
<accession>B0CDG1</accession>
<gene>
    <name evidence="2" type="ordered locus">AM1_1866</name>
</gene>
<dbReference type="RefSeq" id="WP_012162389.1">
    <property type="nucleotide sequence ID" value="NC_009925.1"/>
</dbReference>
<name>B0CDG1_ACAM1</name>
<dbReference type="eggNOG" id="ENOG502Z8D1">
    <property type="taxonomic scope" value="Bacteria"/>
</dbReference>
<feature type="compositionally biased region" description="Basic residues" evidence="1">
    <location>
        <begin position="320"/>
        <end position="329"/>
    </location>
</feature>
<proteinExistence type="predicted"/>
<evidence type="ECO:0000256" key="1">
    <source>
        <dbReference type="SAM" id="MobiDB-lite"/>
    </source>
</evidence>
<dbReference type="EMBL" id="CP000828">
    <property type="protein sequence ID" value="ABW26886.1"/>
    <property type="molecule type" value="Genomic_DNA"/>
</dbReference>
<feature type="region of interest" description="Disordered" evidence="1">
    <location>
        <begin position="281"/>
        <end position="329"/>
    </location>
</feature>
<evidence type="ECO:0000313" key="3">
    <source>
        <dbReference type="Proteomes" id="UP000000268"/>
    </source>
</evidence>
<feature type="compositionally biased region" description="Polar residues" evidence="1">
    <location>
        <begin position="1"/>
        <end position="10"/>
    </location>
</feature>
<feature type="compositionally biased region" description="Polar residues" evidence="1">
    <location>
        <begin position="25"/>
        <end position="45"/>
    </location>
</feature>
<dbReference type="AlphaFoldDB" id="B0CDG1"/>
<sequence>MSSSSEQPPKSTRHTKKKSVDMDPQTVSDEQSNSPKGETQQTHVDNMQLKGPPRRPVAKTPPPPAPEIVAVEKKEPAADVTIDVPESAGQQPIPPPSEPMQYRAIGLIKGKYRPSEEQFNRGDLITEDETHLDAVLLGQVMSLVKKYLDLEQTYLWVVYPRTREKEETLHMQIVGVWSTEGFGPMAATEASDTPEEPSQLAAPLQDGYFSIRGEIVFQSTERNYLLVKIQQSPRKSSDRPKAFKLKLTGNLKDKTLGYFWDLHVQRQGGELAIVNGQKVALVPPKRKSKQERSESRKPRKFSSPRPQNTSNKPRPVSKPIIKRRSSPES</sequence>
<keyword evidence="3" id="KW-1185">Reference proteome</keyword>
<dbReference type="KEGG" id="amr:AM1_1866"/>
<feature type="region of interest" description="Disordered" evidence="1">
    <location>
        <begin position="1"/>
        <end position="76"/>
    </location>
</feature>
<dbReference type="HOGENOM" id="CLU_054940_0_1_3"/>
<reference evidence="2 3" key="1">
    <citation type="journal article" date="2008" name="Proc. Natl. Acad. Sci. U.S.A.">
        <title>Niche adaptation and genome expansion in the chlorophyll d-producing cyanobacterium Acaryochloris marina.</title>
        <authorList>
            <person name="Swingley W.D."/>
            <person name="Chen M."/>
            <person name="Cheung P.C."/>
            <person name="Conrad A.L."/>
            <person name="Dejesa L.C."/>
            <person name="Hao J."/>
            <person name="Honchak B.M."/>
            <person name="Karbach L.E."/>
            <person name="Kurdoglu A."/>
            <person name="Lahiri S."/>
            <person name="Mastrian S.D."/>
            <person name="Miyashita H."/>
            <person name="Page L."/>
            <person name="Ramakrishna P."/>
            <person name="Satoh S."/>
            <person name="Sattley W.M."/>
            <person name="Shimada Y."/>
            <person name="Taylor H.L."/>
            <person name="Tomo T."/>
            <person name="Tsuchiya T."/>
            <person name="Wang Z.T."/>
            <person name="Raymond J."/>
            <person name="Mimuro M."/>
            <person name="Blankenship R.E."/>
            <person name="Touchman J.W."/>
        </authorList>
    </citation>
    <scope>NUCLEOTIDE SEQUENCE [LARGE SCALE GENOMIC DNA]</scope>
    <source>
        <strain evidence="3">MBIC 11017</strain>
    </source>
</reference>
<dbReference type="Proteomes" id="UP000000268">
    <property type="component" value="Chromosome"/>
</dbReference>
<evidence type="ECO:0000313" key="2">
    <source>
        <dbReference type="EMBL" id="ABW26886.1"/>
    </source>
</evidence>